<gene>
    <name evidence="2" type="ORF">QGM71_18420</name>
</gene>
<proteinExistence type="predicted"/>
<keyword evidence="3" id="KW-1185">Reference proteome</keyword>
<comment type="caution">
    <text evidence="2">The sequence shown here is derived from an EMBL/GenBank/DDBJ whole genome shotgun (WGS) entry which is preliminary data.</text>
</comment>
<dbReference type="EMBL" id="JARZFX010000014">
    <property type="protein sequence ID" value="MEC5425459.1"/>
    <property type="molecule type" value="Genomic_DNA"/>
</dbReference>
<organism evidence="2 3">
    <name type="scientific">Virgibacillus tibetensis</name>
    <dbReference type="NCBI Taxonomy" id="3042313"/>
    <lineage>
        <taxon>Bacteria</taxon>
        <taxon>Bacillati</taxon>
        <taxon>Bacillota</taxon>
        <taxon>Bacilli</taxon>
        <taxon>Bacillales</taxon>
        <taxon>Bacillaceae</taxon>
        <taxon>Virgibacillus</taxon>
    </lineage>
</organism>
<dbReference type="Proteomes" id="UP001335737">
    <property type="component" value="Unassembled WGS sequence"/>
</dbReference>
<protein>
    <recommendedName>
        <fullName evidence="4">Glycine zipper family protein</fullName>
    </recommendedName>
</protein>
<feature type="transmembrane region" description="Helical" evidence="1">
    <location>
        <begin position="29"/>
        <end position="45"/>
    </location>
</feature>
<evidence type="ECO:0008006" key="4">
    <source>
        <dbReference type="Google" id="ProtNLM"/>
    </source>
</evidence>
<name>A0ABU6KJG0_9BACI</name>
<accession>A0ABU6KJG0</accession>
<reference evidence="2 3" key="1">
    <citation type="journal article" date="2024" name="Int. J. Syst. Evol. Microbiol.">
        <title>Virgibacillus tibetensis sp. nov., isolated from salt lake on the Tibetan Plateau of China.</title>
        <authorList>
            <person name="Phurbu D."/>
            <person name="Liu Z.-X."/>
            <person name="Wang R."/>
            <person name="Zheng Y.-Y."/>
            <person name="Liu H.-C."/>
            <person name="Zhou Y.-G."/>
            <person name="Yu Y.-J."/>
            <person name="Li A.-H."/>
        </authorList>
    </citation>
    <scope>NUCLEOTIDE SEQUENCE [LARGE SCALE GENOMIC DNA]</scope>
    <source>
        <strain evidence="2 3">C22-A2</strain>
    </source>
</reference>
<sequence>MNYAGVGFAFVTCLFLGAGIGMIFNNLELGGALGLGAGFLILALFRKKG</sequence>
<keyword evidence="1" id="KW-1133">Transmembrane helix</keyword>
<keyword evidence="1" id="KW-0472">Membrane</keyword>
<evidence type="ECO:0000313" key="2">
    <source>
        <dbReference type="EMBL" id="MEC5425459.1"/>
    </source>
</evidence>
<evidence type="ECO:0000313" key="3">
    <source>
        <dbReference type="Proteomes" id="UP001335737"/>
    </source>
</evidence>
<keyword evidence="1" id="KW-0812">Transmembrane</keyword>
<dbReference type="RefSeq" id="WP_327608998.1">
    <property type="nucleotide sequence ID" value="NZ_JARZFX010000014.1"/>
</dbReference>
<evidence type="ECO:0000256" key="1">
    <source>
        <dbReference type="SAM" id="Phobius"/>
    </source>
</evidence>